<dbReference type="AlphaFoldDB" id="A0AAN5IDX2"/>
<dbReference type="Proteomes" id="UP001328107">
    <property type="component" value="Unassembled WGS sequence"/>
</dbReference>
<name>A0AAN5IDX2_9BILA</name>
<protein>
    <submittedName>
        <fullName evidence="1">Uncharacterized protein</fullName>
    </submittedName>
</protein>
<proteinExistence type="predicted"/>
<evidence type="ECO:0000313" key="2">
    <source>
        <dbReference type="Proteomes" id="UP001328107"/>
    </source>
</evidence>
<feature type="non-terminal residue" evidence="1">
    <location>
        <position position="1"/>
    </location>
</feature>
<dbReference type="EMBL" id="BTRK01000006">
    <property type="protein sequence ID" value="GMR60480.1"/>
    <property type="molecule type" value="Genomic_DNA"/>
</dbReference>
<gene>
    <name evidence="1" type="ORF">PMAYCL1PPCAC_30675</name>
</gene>
<reference evidence="2" key="1">
    <citation type="submission" date="2022-10" db="EMBL/GenBank/DDBJ databases">
        <title>Genome assembly of Pristionchus species.</title>
        <authorList>
            <person name="Yoshida K."/>
            <person name="Sommer R.J."/>
        </authorList>
    </citation>
    <scope>NUCLEOTIDE SEQUENCE [LARGE SCALE GENOMIC DNA]</scope>
    <source>
        <strain evidence="2">RS5460</strain>
    </source>
</reference>
<evidence type="ECO:0000313" key="1">
    <source>
        <dbReference type="EMBL" id="GMR60480.1"/>
    </source>
</evidence>
<accession>A0AAN5IDX2</accession>
<comment type="caution">
    <text evidence="1">The sequence shown here is derived from an EMBL/GenBank/DDBJ whole genome shotgun (WGS) entry which is preliminary data.</text>
</comment>
<sequence>CDCAAVTDSVASNPPMRLHHYRWVLDAIGMHRGPRPILDLVFERRYGLFFARWEDDSDARGFATNGVKTHYHLHLSRRTRRASEGRFHLTPFLFFFSSPSW</sequence>
<keyword evidence="2" id="KW-1185">Reference proteome</keyword>
<organism evidence="1 2">
    <name type="scientific">Pristionchus mayeri</name>
    <dbReference type="NCBI Taxonomy" id="1317129"/>
    <lineage>
        <taxon>Eukaryota</taxon>
        <taxon>Metazoa</taxon>
        <taxon>Ecdysozoa</taxon>
        <taxon>Nematoda</taxon>
        <taxon>Chromadorea</taxon>
        <taxon>Rhabditida</taxon>
        <taxon>Rhabditina</taxon>
        <taxon>Diplogasteromorpha</taxon>
        <taxon>Diplogasteroidea</taxon>
        <taxon>Neodiplogasteridae</taxon>
        <taxon>Pristionchus</taxon>
    </lineage>
</organism>